<evidence type="ECO:0000256" key="5">
    <source>
        <dbReference type="ARBA" id="ARBA00023242"/>
    </source>
</evidence>
<feature type="compositionally biased region" description="Polar residues" evidence="7">
    <location>
        <begin position="110"/>
        <end position="125"/>
    </location>
</feature>
<feature type="compositionally biased region" description="Basic residues" evidence="7">
    <location>
        <begin position="840"/>
        <end position="849"/>
    </location>
</feature>
<proteinExistence type="predicted"/>
<feature type="compositionally biased region" description="Polar residues" evidence="7">
    <location>
        <begin position="853"/>
        <end position="865"/>
    </location>
</feature>
<feature type="region of interest" description="Disordered" evidence="7">
    <location>
        <begin position="95"/>
        <end position="131"/>
    </location>
</feature>
<dbReference type="SUPFAM" id="SSF47095">
    <property type="entry name" value="HMG-box"/>
    <property type="match status" value="1"/>
</dbReference>
<feature type="compositionally biased region" description="Basic and acidic residues" evidence="7">
    <location>
        <begin position="12"/>
        <end position="26"/>
    </location>
</feature>
<feature type="compositionally biased region" description="Basic and acidic residues" evidence="7">
    <location>
        <begin position="657"/>
        <end position="679"/>
    </location>
</feature>
<dbReference type="Proteomes" id="UP001374579">
    <property type="component" value="Unassembled WGS sequence"/>
</dbReference>
<protein>
    <recommendedName>
        <fullName evidence="8">HMG box domain-containing protein</fullName>
    </recommendedName>
</protein>
<keyword evidence="10" id="KW-1185">Reference proteome</keyword>
<dbReference type="PROSITE" id="PS50118">
    <property type="entry name" value="HMG_BOX_2"/>
    <property type="match status" value="1"/>
</dbReference>
<dbReference type="PANTHER" id="PTHR13059:SF10">
    <property type="entry name" value="HMG BOX TRANSCRIPTION FACTOR BBX"/>
    <property type="match status" value="1"/>
</dbReference>
<evidence type="ECO:0000313" key="9">
    <source>
        <dbReference type="EMBL" id="KAK7105665.1"/>
    </source>
</evidence>
<feature type="region of interest" description="Disordered" evidence="7">
    <location>
        <begin position="743"/>
        <end position="1020"/>
    </location>
</feature>
<evidence type="ECO:0000256" key="2">
    <source>
        <dbReference type="ARBA" id="ARBA00023015"/>
    </source>
</evidence>
<feature type="compositionally biased region" description="Pro residues" evidence="7">
    <location>
        <begin position="882"/>
        <end position="896"/>
    </location>
</feature>
<feature type="compositionally biased region" description="Basic and acidic residues" evidence="7">
    <location>
        <begin position="920"/>
        <end position="970"/>
    </location>
</feature>
<dbReference type="Pfam" id="PF00505">
    <property type="entry name" value="HMG_box"/>
    <property type="match status" value="1"/>
</dbReference>
<keyword evidence="1" id="KW-0597">Phosphoprotein</keyword>
<feature type="DNA-binding region" description="HMG box" evidence="6">
    <location>
        <begin position="26"/>
        <end position="94"/>
    </location>
</feature>
<gene>
    <name evidence="9" type="ORF">V1264_017015</name>
</gene>
<feature type="region of interest" description="Disordered" evidence="7">
    <location>
        <begin position="1244"/>
        <end position="1270"/>
    </location>
</feature>
<dbReference type="InterPro" id="IPR052412">
    <property type="entry name" value="CC-Dev_Transcription_Reg"/>
</dbReference>
<feature type="region of interest" description="Disordered" evidence="7">
    <location>
        <begin position="1075"/>
        <end position="1168"/>
    </location>
</feature>
<evidence type="ECO:0000256" key="4">
    <source>
        <dbReference type="ARBA" id="ARBA00023163"/>
    </source>
</evidence>
<evidence type="ECO:0000313" key="10">
    <source>
        <dbReference type="Proteomes" id="UP001374579"/>
    </source>
</evidence>
<feature type="compositionally biased region" description="Gly residues" evidence="7">
    <location>
        <begin position="1"/>
        <end position="11"/>
    </location>
</feature>
<dbReference type="GO" id="GO:0000981">
    <property type="term" value="F:DNA-binding transcription factor activity, RNA polymerase II-specific"/>
    <property type="evidence" value="ECO:0007669"/>
    <property type="project" value="TreeGrafter"/>
</dbReference>
<feature type="compositionally biased region" description="Polar residues" evidence="7">
    <location>
        <begin position="1261"/>
        <end position="1270"/>
    </location>
</feature>
<keyword evidence="4" id="KW-0804">Transcription</keyword>
<feature type="compositionally biased region" description="Basic and acidic residues" evidence="7">
    <location>
        <begin position="1082"/>
        <end position="1095"/>
    </location>
</feature>
<keyword evidence="2" id="KW-0805">Transcription regulation</keyword>
<feature type="compositionally biased region" description="Polar residues" evidence="7">
    <location>
        <begin position="249"/>
        <end position="272"/>
    </location>
</feature>
<evidence type="ECO:0000256" key="6">
    <source>
        <dbReference type="PROSITE-ProRule" id="PRU00267"/>
    </source>
</evidence>
<keyword evidence="5 6" id="KW-0539">Nucleus</keyword>
<name>A0AAN9GG91_9CAEN</name>
<dbReference type="InterPro" id="IPR049523">
    <property type="entry name" value="BBX_HMG-box"/>
</dbReference>
<comment type="caution">
    <text evidence="9">The sequence shown here is derived from an EMBL/GenBank/DDBJ whole genome shotgun (WGS) entry which is preliminary data.</text>
</comment>
<dbReference type="EMBL" id="JBAMIC010000007">
    <property type="protein sequence ID" value="KAK7105665.1"/>
    <property type="molecule type" value="Genomic_DNA"/>
</dbReference>
<sequence length="1355" mass="146869">MDVAGEAGGDPGGDKPADAAGEKRDIRRPMNAFLIFCKRHRSMVREKHPDRDNRSVTRILGDLWANLPEDEKSVYTNLAKQYKDAFMKANPDYKWHSTDRLPQPAKMATRPTNNRPPRSLSTSDCPSGLLSSEGDKLGGLNLLLMAGQQSMPAHDRHAVMSHVLERRMTSPELMGANSALLQLAEMCSTELHGQPTEPAAIRKAPPKKRARHWSYSDVGHGDLACRSKIPPASLLFPPIPNPALKANQPAATKTSQSEGSFQKQNLPDNQPGSMFQKLEKVTQQVRRPAEFPNHTAAKSVKDFNTLWAEARKDDVGVKTQLTPKHTLDSFVFDHEAKPVTIDSAVPPKRKFTKLHDSFKNERQPPPTVTPEAGSLSDQNDNAIFTCGKLVVDHIIDRLFTANLATSEKNHATANPSFTDIEKVRKIITADMTEREGSKRPANKQVGKLLSEVVQQPQNLVEKVIEEAYNMGVTKLNSRRKPPAQPSLHKLDLWPKQEKPELWLKQEKPELWLKQEKPELLLNRESQTPKPVATVAKQESVITTRLEPISEQQGSETSVHQPSFQEQTAVMLKVIPSSASSDLPHGASLNSSQVSPPPRPAVIPPFHGEAKDSSQVSPQPRPAVIVLPPIHGEVKDSSHSQISPQPKVGVAAAAGQVDSKDSGEDRYPEDLTADHSKDDSGDMQDDDDGYSQPVRKSRRRNRGQRYQELINEGIIQPSKERLAARRYEQGAHPTSMSMNMCYVEDGRDDDGSMEGRPHFHLKRSVSESDSNPGDEKRYCTGDFDLEAEIATLPPCSLDQVSRRRIQRKRSDSESSRKTGPPSSPTHTAEGGIPEGPLTGSQKRKARKHSINRLVASTESGGSTSVTAPGIAESVPMVRDPTKEWPPPTTPTTVPPSTTPAMQPDASLTSSSSGNLSQSTETGDRKLEIAASVEEKLAKEMTTTGEHERKVTDDAKRTSEQEKSTSDIDKNGQADNSKIGDSCAMHEGRSGKSDSSSSVALTGLKRKNVPEPIEGVSSCSLPMGNSCVDLESKSVSSKNVNIAADAVKIQAKVVSGLKDSKPTTGDTMCPGVVFNSAETLSADPNRRPLHQEGKSDSISEITSKPGDRDSRGNSEPKLCNSEESRTADEEGKGRVGEDSIMKRSGSRYPQELDGDSNLSSTGGTDNGGIFLSETSGLLCAAIDEDDVLPVADSTLKQQQEEGDVLIEQLDEKPSFAFSSETKPESVLEAPKFGELLKEEDNLVSLGDSFPSSRSESSPVAMETSDSLDSSSGNGMIVTVSSSGCFSSTDMDTSPFASRVHSATEACVTTVTMTNSDAMPTALTLEMMNEGETVDSGVGNPILCGSLPGSPSMAVVHS</sequence>
<dbReference type="GO" id="GO:0000977">
    <property type="term" value="F:RNA polymerase II transcription regulatory region sequence-specific DNA binding"/>
    <property type="evidence" value="ECO:0007669"/>
    <property type="project" value="TreeGrafter"/>
</dbReference>
<feature type="compositionally biased region" description="Low complexity" evidence="7">
    <location>
        <begin position="905"/>
        <end position="918"/>
    </location>
</feature>
<dbReference type="SMART" id="SM00398">
    <property type="entry name" value="HMG"/>
    <property type="match status" value="1"/>
</dbReference>
<feature type="compositionally biased region" description="Basic and acidic residues" evidence="7">
    <location>
        <begin position="1103"/>
        <end position="1139"/>
    </location>
</feature>
<feature type="domain" description="HMG box" evidence="8">
    <location>
        <begin position="26"/>
        <end position="94"/>
    </location>
</feature>
<dbReference type="GO" id="GO:0005634">
    <property type="term" value="C:nucleus"/>
    <property type="evidence" value="ECO:0007669"/>
    <property type="project" value="UniProtKB-UniRule"/>
</dbReference>
<keyword evidence="3 6" id="KW-0238">DNA-binding</keyword>
<dbReference type="InterPro" id="IPR009071">
    <property type="entry name" value="HMG_box_dom"/>
</dbReference>
<dbReference type="PANTHER" id="PTHR13059">
    <property type="entry name" value="HMG-BOX TRANSCRIPTION FACTOR BBX"/>
    <property type="match status" value="1"/>
</dbReference>
<feature type="compositionally biased region" description="Low complexity" evidence="7">
    <location>
        <begin position="1246"/>
        <end position="1255"/>
    </location>
</feature>
<dbReference type="Gene3D" id="1.10.30.10">
    <property type="entry name" value="High mobility group box domain"/>
    <property type="match status" value="1"/>
</dbReference>
<accession>A0AAN9GG91</accession>
<feature type="region of interest" description="Disordered" evidence="7">
    <location>
        <begin position="240"/>
        <end position="272"/>
    </location>
</feature>
<feature type="region of interest" description="Disordered" evidence="7">
    <location>
        <begin position="580"/>
        <end position="620"/>
    </location>
</feature>
<dbReference type="InterPro" id="IPR036910">
    <property type="entry name" value="HMG_box_dom_sf"/>
</dbReference>
<evidence type="ECO:0000256" key="3">
    <source>
        <dbReference type="ARBA" id="ARBA00023125"/>
    </source>
</evidence>
<evidence type="ECO:0000259" key="8">
    <source>
        <dbReference type="PROSITE" id="PS50118"/>
    </source>
</evidence>
<feature type="region of interest" description="Disordered" evidence="7">
    <location>
        <begin position="633"/>
        <end position="705"/>
    </location>
</feature>
<evidence type="ECO:0000256" key="7">
    <source>
        <dbReference type="SAM" id="MobiDB-lite"/>
    </source>
</evidence>
<evidence type="ECO:0000256" key="1">
    <source>
        <dbReference type="ARBA" id="ARBA00022553"/>
    </source>
</evidence>
<organism evidence="9 10">
    <name type="scientific">Littorina saxatilis</name>
    <dbReference type="NCBI Taxonomy" id="31220"/>
    <lineage>
        <taxon>Eukaryota</taxon>
        <taxon>Metazoa</taxon>
        <taxon>Spiralia</taxon>
        <taxon>Lophotrochozoa</taxon>
        <taxon>Mollusca</taxon>
        <taxon>Gastropoda</taxon>
        <taxon>Caenogastropoda</taxon>
        <taxon>Littorinimorpha</taxon>
        <taxon>Littorinoidea</taxon>
        <taxon>Littorinidae</taxon>
        <taxon>Littorina</taxon>
    </lineage>
</organism>
<reference evidence="9 10" key="1">
    <citation type="submission" date="2024-02" db="EMBL/GenBank/DDBJ databases">
        <title>Chromosome-scale genome assembly of the rough periwinkle Littorina saxatilis.</title>
        <authorList>
            <person name="De Jode A."/>
            <person name="Faria R."/>
            <person name="Formenti G."/>
            <person name="Sims Y."/>
            <person name="Smith T.P."/>
            <person name="Tracey A."/>
            <person name="Wood J.M.D."/>
            <person name="Zagrodzka Z.B."/>
            <person name="Johannesson K."/>
            <person name="Butlin R.K."/>
            <person name="Leder E.H."/>
        </authorList>
    </citation>
    <scope>NUCLEOTIDE SEQUENCE [LARGE SCALE GENOMIC DNA]</scope>
    <source>
        <strain evidence="9">Snail1</strain>
        <tissue evidence="9">Muscle</tissue>
    </source>
</reference>
<dbReference type="CDD" id="cd21989">
    <property type="entry name" value="HMG-box_HBP2"/>
    <property type="match status" value="1"/>
</dbReference>
<feature type="region of interest" description="Disordered" evidence="7">
    <location>
        <begin position="1"/>
        <end position="26"/>
    </location>
</feature>
<feature type="region of interest" description="Disordered" evidence="7">
    <location>
        <begin position="357"/>
        <end position="377"/>
    </location>
</feature>